<comment type="caution">
    <text evidence="15">The sequence shown here is derived from an EMBL/GenBank/DDBJ whole genome shotgun (WGS) entry which is preliminary data.</text>
</comment>
<sequence length="284" mass="31677">MAPGKKRTTRAQKTRTMKNEKLASFIKDFDSQVKTIVEELKANVVSNLKEVDSLYNIELIKLPTAVREMCWLDVFAKGGSLKALEAAAMVNADMEQVTSSVSHTPFKPAKKAKKQKYVSTQEMAENIPVTSVLRQRTNSKVSTKKLGTSRKTRISATGTASKRTSKRTRATPSNSRYADSSMVGYTPIVTPKIDTRLFKTPALRTPAMREPVYTFSVNGSPLAGMNDLFINLPAENGKNIRLTADDMDGINIRNLDQKAFENIKLLSVSILFFCGFNWYYSLEI</sequence>
<keyword evidence="9" id="KW-0137">Centromere</keyword>
<comment type="subcellular location">
    <subcellularLocation>
        <location evidence="2">Chromosome</location>
        <location evidence="2">Centromere</location>
    </subcellularLocation>
    <subcellularLocation>
        <location evidence="1">Nucleus</location>
    </subcellularLocation>
</comment>
<evidence type="ECO:0000256" key="3">
    <source>
        <dbReference type="ARBA" id="ARBA00009914"/>
    </source>
</evidence>
<keyword evidence="16" id="KW-1185">Reference proteome</keyword>
<keyword evidence="4" id="KW-0158">Chromosome</keyword>
<feature type="domain" description="Borealin N-terminal" evidence="13">
    <location>
        <begin position="21"/>
        <end position="77"/>
    </location>
</feature>
<evidence type="ECO:0000313" key="15">
    <source>
        <dbReference type="EMBL" id="KAG9492896.1"/>
    </source>
</evidence>
<dbReference type="GO" id="GO:0032133">
    <property type="term" value="C:chromosome passenger complex"/>
    <property type="evidence" value="ECO:0007669"/>
    <property type="project" value="TreeGrafter"/>
</dbReference>
<feature type="domain" description="Borealin C-terminal" evidence="14">
    <location>
        <begin position="163"/>
        <end position="270"/>
    </location>
</feature>
<dbReference type="Pfam" id="PF10444">
    <property type="entry name" value="Nbl1_Borealin_N"/>
    <property type="match status" value="1"/>
</dbReference>
<dbReference type="AlphaFoldDB" id="A0A8J6FRP5"/>
<evidence type="ECO:0000259" key="14">
    <source>
        <dbReference type="Pfam" id="PF10512"/>
    </source>
</evidence>
<evidence type="ECO:0000256" key="11">
    <source>
        <dbReference type="ARBA" id="ARBA00041323"/>
    </source>
</evidence>
<dbReference type="Gene3D" id="6.10.140.560">
    <property type="match status" value="1"/>
</dbReference>
<evidence type="ECO:0000259" key="13">
    <source>
        <dbReference type="Pfam" id="PF10444"/>
    </source>
</evidence>
<dbReference type="PANTHER" id="PTHR16040">
    <property type="entry name" value="AUSTRALIN, ISOFORM A-RELATED"/>
    <property type="match status" value="1"/>
</dbReference>
<dbReference type="GO" id="GO:0051301">
    <property type="term" value="P:cell division"/>
    <property type="evidence" value="ECO:0007669"/>
    <property type="project" value="UniProtKB-KW"/>
</dbReference>
<dbReference type="Gene3D" id="6.10.250.1900">
    <property type="match status" value="1"/>
</dbReference>
<dbReference type="PANTHER" id="PTHR16040:SF6">
    <property type="entry name" value="BOREALIN"/>
    <property type="match status" value="1"/>
</dbReference>
<dbReference type="OrthoDB" id="6360905at2759"/>
<evidence type="ECO:0000256" key="5">
    <source>
        <dbReference type="ARBA" id="ARBA00022618"/>
    </source>
</evidence>
<gene>
    <name evidence="15" type="ORF">GDO78_001056</name>
</gene>
<evidence type="ECO:0000256" key="12">
    <source>
        <dbReference type="SAM" id="MobiDB-lite"/>
    </source>
</evidence>
<keyword evidence="6" id="KW-0498">Mitosis</keyword>
<keyword evidence="7" id="KW-0539">Nucleus</keyword>
<dbReference type="GO" id="GO:0000775">
    <property type="term" value="C:chromosome, centromeric region"/>
    <property type="evidence" value="ECO:0007669"/>
    <property type="project" value="UniProtKB-SubCell"/>
</dbReference>
<evidence type="ECO:0000256" key="4">
    <source>
        <dbReference type="ARBA" id="ARBA00022454"/>
    </source>
</evidence>
<dbReference type="GO" id="GO:0000070">
    <property type="term" value="P:mitotic sister chromatid segregation"/>
    <property type="evidence" value="ECO:0007669"/>
    <property type="project" value="TreeGrafter"/>
</dbReference>
<evidence type="ECO:0000256" key="7">
    <source>
        <dbReference type="ARBA" id="ARBA00023242"/>
    </source>
</evidence>
<keyword evidence="8" id="KW-0131">Cell cycle</keyword>
<dbReference type="GO" id="GO:0051233">
    <property type="term" value="C:spindle midzone"/>
    <property type="evidence" value="ECO:0007669"/>
    <property type="project" value="TreeGrafter"/>
</dbReference>
<evidence type="ECO:0000256" key="1">
    <source>
        <dbReference type="ARBA" id="ARBA00004123"/>
    </source>
</evidence>
<dbReference type="GO" id="GO:0005634">
    <property type="term" value="C:nucleus"/>
    <property type="evidence" value="ECO:0007669"/>
    <property type="project" value="UniProtKB-SubCell"/>
</dbReference>
<evidence type="ECO:0000256" key="2">
    <source>
        <dbReference type="ARBA" id="ARBA00004584"/>
    </source>
</evidence>
<dbReference type="Proteomes" id="UP000770717">
    <property type="component" value="Unassembled WGS sequence"/>
</dbReference>
<protein>
    <recommendedName>
        <fullName evidence="10">Borealin</fullName>
    </recommendedName>
    <alternativeName>
        <fullName evidence="11">Cell division cycle-associated protein 8</fullName>
    </alternativeName>
</protein>
<dbReference type="Pfam" id="PF10512">
    <property type="entry name" value="Borealin"/>
    <property type="match status" value="1"/>
</dbReference>
<organism evidence="15 16">
    <name type="scientific">Eleutherodactylus coqui</name>
    <name type="common">Puerto Rican coqui</name>
    <dbReference type="NCBI Taxonomy" id="57060"/>
    <lineage>
        <taxon>Eukaryota</taxon>
        <taxon>Metazoa</taxon>
        <taxon>Chordata</taxon>
        <taxon>Craniata</taxon>
        <taxon>Vertebrata</taxon>
        <taxon>Euteleostomi</taxon>
        <taxon>Amphibia</taxon>
        <taxon>Batrachia</taxon>
        <taxon>Anura</taxon>
        <taxon>Neobatrachia</taxon>
        <taxon>Hyloidea</taxon>
        <taxon>Eleutherodactylidae</taxon>
        <taxon>Eleutherodactylinae</taxon>
        <taxon>Eleutherodactylus</taxon>
        <taxon>Eleutherodactylus</taxon>
    </lineage>
</organism>
<comment type="similarity">
    <text evidence="3">Belongs to the borealin family.</text>
</comment>
<evidence type="ECO:0000256" key="8">
    <source>
        <dbReference type="ARBA" id="ARBA00023306"/>
    </source>
</evidence>
<dbReference type="InterPro" id="IPR018851">
    <property type="entry name" value="Borealin_N"/>
</dbReference>
<dbReference type="InterPro" id="IPR046466">
    <property type="entry name" value="Borealin_C"/>
</dbReference>
<proteinExistence type="inferred from homology"/>
<evidence type="ECO:0000256" key="9">
    <source>
        <dbReference type="ARBA" id="ARBA00023328"/>
    </source>
</evidence>
<name>A0A8J6FRP5_ELECQ</name>
<keyword evidence="5" id="KW-0132">Cell division</keyword>
<reference evidence="15" key="1">
    <citation type="thesis" date="2020" institute="ProQuest LLC" country="789 East Eisenhower Parkway, Ann Arbor, MI, USA">
        <title>Comparative Genomics and Chromosome Evolution.</title>
        <authorList>
            <person name="Mudd A.B."/>
        </authorList>
    </citation>
    <scope>NUCLEOTIDE SEQUENCE</scope>
    <source>
        <strain evidence="15">HN-11 Male</strain>
        <tissue evidence="15">Kidney and liver</tissue>
    </source>
</reference>
<evidence type="ECO:0000256" key="6">
    <source>
        <dbReference type="ARBA" id="ARBA00022776"/>
    </source>
</evidence>
<dbReference type="InterPro" id="IPR018867">
    <property type="entry name" value="Cell_div_borealin"/>
</dbReference>
<feature type="region of interest" description="Disordered" evidence="12">
    <location>
        <begin position="133"/>
        <end position="178"/>
    </location>
</feature>
<evidence type="ECO:0000256" key="10">
    <source>
        <dbReference type="ARBA" id="ARBA00040949"/>
    </source>
</evidence>
<dbReference type="EMBL" id="WNTK01000001">
    <property type="protein sequence ID" value="KAG9492896.1"/>
    <property type="molecule type" value="Genomic_DNA"/>
</dbReference>
<accession>A0A8J6FRP5</accession>
<evidence type="ECO:0000313" key="16">
    <source>
        <dbReference type="Proteomes" id="UP000770717"/>
    </source>
</evidence>